<dbReference type="OrthoDB" id="203678at2759"/>
<comment type="similarity">
    <text evidence="1 2">Belongs to the VPS51 family.</text>
</comment>
<sequence length="564" mass="64059">DSICEFIETARAYRAIFPESEKKLIKLAHILFTKHFETIQQGIKKKISSTSLLEMLRLVWEDVLAMDEVLPEAAIPSFSFEDSICEFIETARAYRAIFPESEKKLIKLAHILFTKHFETIQQGIKKKISSTSLLEMLRLVWEDVLAMDEVLPEAAIPSFSFEAAHGSVKKYIADTFSNLLQDVSDTLIKVQKKPRMDEQNSLQVALEGSKKAMIQGSMVVLLDLRKLLDDNLGLLVKLRTSIVDWVQEGFQNFFRTLIDQFVLFSGRNKLTVHDQSAFEGIQGVKVSAGLVLVLAQLSVFIEQSAIPRITEEIATSFSGAGVRGYEHGPAFVPGEICRMFRSAGQKFLHLYVDMKSQKLSNLLKKRFTTPNWVKHKEPREVHMFVDLLLLELEGVGNEVEQILPCGVTRKHHRSDSNGSTTSYSSPMCEDRINRSNAQRSRSQLLETHLAKLFTQKMKIFTKIEYTQESVLLTVVKLCLKSLQEFVRLQTFNRSGFQQIQVDIQFLRMPLKETTEDEASIDFLLDEVIVACAERSLDPVPLEPAILDKLIKAKLAKSREQNPSS</sequence>
<dbReference type="Proteomes" id="UP000554482">
    <property type="component" value="Unassembled WGS sequence"/>
</dbReference>
<dbReference type="GO" id="GO:0032456">
    <property type="term" value="P:endocytic recycling"/>
    <property type="evidence" value="ECO:0007669"/>
    <property type="project" value="TreeGrafter"/>
</dbReference>
<dbReference type="InterPro" id="IPR014812">
    <property type="entry name" value="Vps51"/>
</dbReference>
<dbReference type="GO" id="GO:0007030">
    <property type="term" value="P:Golgi organization"/>
    <property type="evidence" value="ECO:0007669"/>
    <property type="project" value="UniProtKB-UniRule"/>
</dbReference>
<dbReference type="GO" id="GO:0015031">
    <property type="term" value="P:protein transport"/>
    <property type="evidence" value="ECO:0007669"/>
    <property type="project" value="UniProtKB-UniRule"/>
</dbReference>
<dbReference type="AlphaFoldDB" id="A0A7J6VXX2"/>
<evidence type="ECO:0000256" key="2">
    <source>
        <dbReference type="RuleBase" id="RU368010"/>
    </source>
</evidence>
<keyword evidence="2" id="KW-0813">Transport</keyword>
<organism evidence="3 4">
    <name type="scientific">Thalictrum thalictroides</name>
    <name type="common">Rue-anemone</name>
    <name type="synonym">Anemone thalictroides</name>
    <dbReference type="NCBI Taxonomy" id="46969"/>
    <lineage>
        <taxon>Eukaryota</taxon>
        <taxon>Viridiplantae</taxon>
        <taxon>Streptophyta</taxon>
        <taxon>Embryophyta</taxon>
        <taxon>Tracheophyta</taxon>
        <taxon>Spermatophyta</taxon>
        <taxon>Magnoliopsida</taxon>
        <taxon>Ranunculales</taxon>
        <taxon>Ranunculaceae</taxon>
        <taxon>Thalictroideae</taxon>
        <taxon>Thalictrum</taxon>
    </lineage>
</organism>
<dbReference type="EMBL" id="JABWDY010025836">
    <property type="protein sequence ID" value="KAF5189172.1"/>
    <property type="molecule type" value="Genomic_DNA"/>
</dbReference>
<feature type="non-terminal residue" evidence="3">
    <location>
        <position position="1"/>
    </location>
</feature>
<comment type="caution">
    <text evidence="3">The sequence shown here is derived from an EMBL/GenBank/DDBJ whole genome shotgun (WGS) entry which is preliminary data.</text>
</comment>
<comment type="subunit">
    <text evidence="2">Component of the Golgi-associated retrograde protein (GARP) complex.</text>
</comment>
<keyword evidence="2" id="KW-0333">Golgi apparatus</keyword>
<dbReference type="GO" id="GO:0005829">
    <property type="term" value="C:cytosol"/>
    <property type="evidence" value="ECO:0007669"/>
    <property type="project" value="GOC"/>
</dbReference>
<evidence type="ECO:0000313" key="3">
    <source>
        <dbReference type="EMBL" id="KAF5189172.1"/>
    </source>
</evidence>
<protein>
    <recommendedName>
        <fullName evidence="2">Vacuolar protein sorting-associated protein 51 homolog</fullName>
    </recommendedName>
</protein>
<keyword evidence="2" id="KW-0445">Lipid transport</keyword>
<dbReference type="GO" id="GO:0006869">
    <property type="term" value="P:lipid transport"/>
    <property type="evidence" value="ECO:0007669"/>
    <property type="project" value="UniProtKB-UniRule"/>
</dbReference>
<accession>A0A7J6VXX2</accession>
<dbReference type="GO" id="GO:0048193">
    <property type="term" value="P:Golgi vesicle transport"/>
    <property type="evidence" value="ECO:0007669"/>
    <property type="project" value="TreeGrafter"/>
</dbReference>
<dbReference type="PANTHER" id="PTHR15954:SF4">
    <property type="entry name" value="VACUOLAR PROTEIN SORTING-ASSOCIATED PROTEIN 51 HOMOLOG"/>
    <property type="match status" value="1"/>
</dbReference>
<evidence type="ECO:0000313" key="4">
    <source>
        <dbReference type="Proteomes" id="UP000554482"/>
    </source>
</evidence>
<dbReference type="PANTHER" id="PTHR15954">
    <property type="entry name" value="VACUOLAR PROTEIN SORTING-ASSOCIATED PROTEIN 51 HOMOLOG"/>
    <property type="match status" value="1"/>
</dbReference>
<keyword evidence="2" id="KW-0653">Protein transport</keyword>
<keyword evidence="4" id="KW-1185">Reference proteome</keyword>
<proteinExistence type="inferred from homology"/>
<dbReference type="GO" id="GO:0016020">
    <property type="term" value="C:membrane"/>
    <property type="evidence" value="ECO:0007669"/>
    <property type="project" value="TreeGrafter"/>
</dbReference>
<dbReference type="GO" id="GO:0000938">
    <property type="term" value="C:GARP complex"/>
    <property type="evidence" value="ECO:0007669"/>
    <property type="project" value="UniProtKB-UniRule"/>
</dbReference>
<gene>
    <name evidence="3" type="ORF">FRX31_021241</name>
</gene>
<comment type="function">
    <text evidence="2">Acts as component of the GARP complex that is involved in retrograde transport from early and late endosomes to the trans-Golgi network (TGN).</text>
</comment>
<comment type="subcellular location">
    <subcellularLocation>
        <location evidence="2">Golgi apparatus</location>
        <location evidence="2">trans-Golgi network</location>
    </subcellularLocation>
</comment>
<dbReference type="GO" id="GO:0007041">
    <property type="term" value="P:lysosomal transport"/>
    <property type="evidence" value="ECO:0007669"/>
    <property type="project" value="TreeGrafter"/>
</dbReference>
<reference evidence="3 4" key="1">
    <citation type="submission" date="2020-06" db="EMBL/GenBank/DDBJ databases">
        <title>Transcriptomic and genomic resources for Thalictrum thalictroides and T. hernandezii: Facilitating candidate gene discovery in an emerging model plant lineage.</title>
        <authorList>
            <person name="Arias T."/>
            <person name="Riano-Pachon D.M."/>
            <person name="Di Stilio V.S."/>
        </authorList>
    </citation>
    <scope>NUCLEOTIDE SEQUENCE [LARGE SCALE GENOMIC DNA]</scope>
    <source>
        <strain evidence="4">cv. WT478/WT964</strain>
        <tissue evidence="3">Leaves</tissue>
    </source>
</reference>
<dbReference type="GO" id="GO:1990745">
    <property type="term" value="C:EARP complex"/>
    <property type="evidence" value="ECO:0007669"/>
    <property type="project" value="TreeGrafter"/>
</dbReference>
<evidence type="ECO:0000256" key="1">
    <source>
        <dbReference type="ARBA" id="ARBA00006080"/>
    </source>
</evidence>
<name>A0A7J6VXX2_THATH</name>
<dbReference type="GO" id="GO:0042147">
    <property type="term" value="P:retrograde transport, endosome to Golgi"/>
    <property type="evidence" value="ECO:0007669"/>
    <property type="project" value="UniProtKB-UniRule"/>
</dbReference>